<dbReference type="GO" id="GO:0016853">
    <property type="term" value="F:isomerase activity"/>
    <property type="evidence" value="ECO:0007669"/>
    <property type="project" value="UniProtKB-KW"/>
</dbReference>
<dbReference type="SUPFAM" id="SSF51658">
    <property type="entry name" value="Xylose isomerase-like"/>
    <property type="match status" value="1"/>
</dbReference>
<dbReference type="InterPro" id="IPR050312">
    <property type="entry name" value="IolE/XylAMocC-like"/>
</dbReference>
<keyword evidence="3" id="KW-0413">Isomerase</keyword>
<dbReference type="InterPro" id="IPR013022">
    <property type="entry name" value="Xyl_isomerase-like_TIM-brl"/>
</dbReference>
<name>A0A0U5BGM6_9MICO</name>
<dbReference type="InterPro" id="IPR036237">
    <property type="entry name" value="Xyl_isomerase-like_sf"/>
</dbReference>
<organism evidence="3 4">
    <name type="scientific">Microcella alkaliphila</name>
    <dbReference type="NCBI Taxonomy" id="279828"/>
    <lineage>
        <taxon>Bacteria</taxon>
        <taxon>Bacillati</taxon>
        <taxon>Actinomycetota</taxon>
        <taxon>Actinomycetes</taxon>
        <taxon>Micrococcales</taxon>
        <taxon>Microbacteriaceae</taxon>
        <taxon>Microcella</taxon>
    </lineage>
</organism>
<evidence type="ECO:0000313" key="3">
    <source>
        <dbReference type="EMBL" id="BAU33391.1"/>
    </source>
</evidence>
<evidence type="ECO:0000259" key="2">
    <source>
        <dbReference type="Pfam" id="PF01261"/>
    </source>
</evidence>
<dbReference type="KEGG" id="malk:MalAC0309_2552"/>
<feature type="domain" description="Xylose isomerase-like TIM barrel" evidence="2">
    <location>
        <begin position="1"/>
        <end position="220"/>
    </location>
</feature>
<evidence type="ECO:0000313" key="4">
    <source>
        <dbReference type="Proteomes" id="UP000218965"/>
    </source>
</evidence>
<sequence length="261" mass="29039">MGYDLIEVCIEDPSLISADWIARQAERTQLRVSICGAFGFDRDASSPDQSRRDLATDYLRLCIDIAAEVGSPHVAGPMYAETGRTQLLPEAERAKQRLRAAETLRGVADYGAEKGVRLAIEPLNRFETDLINTLDQAAELCALIDRPNVGIMIDSFHMNIEEKKLGDAIRRHRELIFHVQASENDRGAPGSGHIDWEEFFSALHDIEYEGAVVVESFLPTVDSIARAVSLWRPVADSMDQLARDGLSFVTSQLALRKGRRT</sequence>
<reference evidence="3 4" key="2">
    <citation type="submission" date="2016-01" db="EMBL/GenBank/DDBJ databases">
        <title>Microcella alkaliphila JAM AC0309 whole genome shotgun sequence.</title>
        <authorList>
            <person name="Kurata A."/>
            <person name="Hirose Y."/>
            <person name="Kishimoto N."/>
            <person name="Kobayashi T."/>
        </authorList>
    </citation>
    <scope>NUCLEOTIDE SEQUENCE [LARGE SCALE GENOMIC DNA]</scope>
    <source>
        <strain evidence="3 4">JAM AC0309</strain>
    </source>
</reference>
<protein>
    <submittedName>
        <fullName evidence="3">Sugar phosphate isomerase/epimerase</fullName>
    </submittedName>
</protein>
<accession>A0A0U5BGM6</accession>
<proteinExistence type="predicted"/>
<dbReference type="AlphaFoldDB" id="A0A0U5BGM6"/>
<reference evidence="4" key="1">
    <citation type="submission" date="2015-12" db="EMBL/GenBank/DDBJ databases">
        <authorList>
            <person name="Shamseldin A."/>
            <person name="Moawad H."/>
            <person name="Abd El-Rahim W.M."/>
            <person name="Sadowsky M.J."/>
        </authorList>
    </citation>
    <scope>NUCLEOTIDE SEQUENCE [LARGE SCALE GENOMIC DNA]</scope>
    <source>
        <strain evidence="4">JAM AC0309</strain>
    </source>
</reference>
<dbReference type="EMBL" id="AP017315">
    <property type="protein sequence ID" value="BAU33391.1"/>
    <property type="molecule type" value="Genomic_DNA"/>
</dbReference>
<dbReference type="Pfam" id="PF01261">
    <property type="entry name" value="AP_endonuc_2"/>
    <property type="match status" value="1"/>
</dbReference>
<keyword evidence="1" id="KW-0119">Carbohydrate metabolism</keyword>
<dbReference type="Proteomes" id="UP000218965">
    <property type="component" value="Chromosome"/>
</dbReference>
<evidence type="ECO:0000256" key="1">
    <source>
        <dbReference type="ARBA" id="ARBA00023277"/>
    </source>
</evidence>
<gene>
    <name evidence="3" type="ORF">MalAC0309_2552</name>
</gene>
<dbReference type="Gene3D" id="3.20.20.150">
    <property type="entry name" value="Divalent-metal-dependent TIM barrel enzymes"/>
    <property type="match status" value="1"/>
</dbReference>
<dbReference type="PANTHER" id="PTHR12110">
    <property type="entry name" value="HYDROXYPYRUVATE ISOMERASE"/>
    <property type="match status" value="1"/>
</dbReference>